<dbReference type="EMBL" id="CP071502">
    <property type="protein sequence ID" value="QSX37411.1"/>
    <property type="molecule type" value="Genomic_DNA"/>
</dbReference>
<keyword evidence="3" id="KW-1185">Reference proteome</keyword>
<evidence type="ECO:0000313" key="3">
    <source>
        <dbReference type="Proteomes" id="UP000663207"/>
    </source>
</evidence>
<keyword evidence="2" id="KW-0223">Dioxygenase</keyword>
<keyword evidence="2" id="KW-0560">Oxidoreductase</keyword>
<accession>A0ABX7R0T9</accession>
<dbReference type="Gene3D" id="2.60.120.620">
    <property type="entry name" value="q2cbj1_9rhob like domain"/>
    <property type="match status" value="1"/>
</dbReference>
<dbReference type="Proteomes" id="UP000663207">
    <property type="component" value="Chromosome"/>
</dbReference>
<dbReference type="Pfam" id="PF05721">
    <property type="entry name" value="PhyH"/>
    <property type="match status" value="1"/>
</dbReference>
<dbReference type="SUPFAM" id="SSF51197">
    <property type="entry name" value="Clavaminate synthase-like"/>
    <property type="match status" value="1"/>
</dbReference>
<evidence type="ECO:0000256" key="1">
    <source>
        <dbReference type="ARBA" id="ARBA00001954"/>
    </source>
</evidence>
<dbReference type="PANTHER" id="PTHR20883:SF48">
    <property type="entry name" value="ECTOINE DIOXYGENASE"/>
    <property type="match status" value="1"/>
</dbReference>
<dbReference type="PANTHER" id="PTHR20883">
    <property type="entry name" value="PHYTANOYL-COA DIOXYGENASE DOMAIN CONTAINING 1"/>
    <property type="match status" value="1"/>
</dbReference>
<dbReference type="RefSeq" id="WP_207380642.1">
    <property type="nucleotide sequence ID" value="NZ_CP071502.1"/>
</dbReference>
<dbReference type="GO" id="GO:0051213">
    <property type="term" value="F:dioxygenase activity"/>
    <property type="evidence" value="ECO:0007669"/>
    <property type="project" value="UniProtKB-KW"/>
</dbReference>
<proteinExistence type="predicted"/>
<name>A0ABX7R0T9_9GAMM</name>
<comment type="cofactor">
    <cofactor evidence="1">
        <name>Fe(2+)</name>
        <dbReference type="ChEBI" id="CHEBI:29033"/>
    </cofactor>
</comment>
<evidence type="ECO:0000313" key="2">
    <source>
        <dbReference type="EMBL" id="QSX37411.1"/>
    </source>
</evidence>
<protein>
    <submittedName>
        <fullName evidence="2">Phytanoyl-CoA dioxygenase family protein</fullName>
    </submittedName>
</protein>
<organism evidence="2 3">
    <name type="scientific">Shewanella sedimentimangrovi</name>
    <dbReference type="NCBI Taxonomy" id="2814293"/>
    <lineage>
        <taxon>Bacteria</taxon>
        <taxon>Pseudomonadati</taxon>
        <taxon>Pseudomonadota</taxon>
        <taxon>Gammaproteobacteria</taxon>
        <taxon>Alteromonadales</taxon>
        <taxon>Shewanellaceae</taxon>
        <taxon>Shewanella</taxon>
    </lineage>
</organism>
<gene>
    <name evidence="2" type="ORF">JYB85_00695</name>
</gene>
<dbReference type="InterPro" id="IPR008775">
    <property type="entry name" value="Phytyl_CoA_dOase-like"/>
</dbReference>
<sequence>MANFNISSSQQQQLKDRGYVLLEQALPQALLLRWQSRAAELERRALEAQAQGRPLYHACVVQDPVGPRLMRYDDVFADAWDDSLALLACPAMLVVAQQLCGDGTVPLQLDILYKHQHPHPVINWHQGAQHPRSYPYLNIGIYLDPAPAGDGCLRYVPGTQHRLHDIQDLSAEHGWDIPGVAQQPAQPGDILVQDMMILHGSEPKRSPGCRRTIYVELRPMAGILESGRQSPEWAELRRQWMALVLERANPADVPPHWYELYPVGKVDEAELRARLVAQREAPIPAVWATFPVEHPNYPVPADLR</sequence>
<reference evidence="2 3" key="1">
    <citation type="submission" date="2021-03" db="EMBL/GenBank/DDBJ databases">
        <title>Novel species identification of genus Shewanella.</title>
        <authorList>
            <person name="Liu G."/>
            <person name="Zhang Q."/>
        </authorList>
    </citation>
    <scope>NUCLEOTIDE SEQUENCE [LARGE SCALE GENOMIC DNA]</scope>
    <source>
        <strain evidence="2 3">FJAT-52962</strain>
    </source>
</reference>